<keyword evidence="1" id="KW-0460">Magnesium</keyword>
<dbReference type="EMBL" id="LGEX01000073">
    <property type="protein sequence ID" value="KUK05850.1"/>
    <property type="molecule type" value="Genomic_DNA"/>
</dbReference>
<evidence type="ECO:0000256" key="1">
    <source>
        <dbReference type="ARBA" id="ARBA00022842"/>
    </source>
</evidence>
<dbReference type="PATRIC" id="fig|2234.7.peg.2174"/>
<sequence length="141" mass="16218">MMRYTVDTSIFADFIFEFDENRTSAAEKVLSEIKGRILNPKVFKVEMTCILSRRFHSEIVEKIISEILEDVALIENPDEIAFEVALKTGSRAIDAYFIATAKLTNSILITNDRIMAENAKKAGIEAYYLLEEFEEVKRRLQ</sequence>
<dbReference type="InterPro" id="IPR002716">
    <property type="entry name" value="PIN_dom"/>
</dbReference>
<dbReference type="Proteomes" id="UP000054015">
    <property type="component" value="Unassembled WGS sequence"/>
</dbReference>
<dbReference type="CDD" id="cd09873">
    <property type="entry name" value="PIN_Pae0151-like"/>
    <property type="match status" value="1"/>
</dbReference>
<dbReference type="InterPro" id="IPR029060">
    <property type="entry name" value="PIN-like_dom_sf"/>
</dbReference>
<evidence type="ECO:0000313" key="4">
    <source>
        <dbReference type="Proteomes" id="UP000054015"/>
    </source>
</evidence>
<evidence type="ECO:0000259" key="2">
    <source>
        <dbReference type="SMART" id="SM00670"/>
    </source>
</evidence>
<dbReference type="PANTHER" id="PTHR35901:SF1">
    <property type="entry name" value="EXONUCLEASE VAPC9"/>
    <property type="match status" value="1"/>
</dbReference>
<reference evidence="4" key="1">
    <citation type="journal article" date="2015" name="MBio">
        <title>Genome-Resolved Metagenomic Analysis Reveals Roles for Candidate Phyla and Other Microbial Community Members in Biogeochemical Transformations in Oil Reservoirs.</title>
        <authorList>
            <person name="Hu P."/>
            <person name="Tom L."/>
            <person name="Singh A."/>
            <person name="Thomas B.C."/>
            <person name="Baker B.J."/>
            <person name="Piceno Y.M."/>
            <person name="Andersen G.L."/>
            <person name="Banfield J.F."/>
        </authorList>
    </citation>
    <scope>NUCLEOTIDE SEQUENCE [LARGE SCALE GENOMIC DNA]</scope>
</reference>
<dbReference type="SUPFAM" id="SSF88723">
    <property type="entry name" value="PIN domain-like"/>
    <property type="match status" value="1"/>
</dbReference>
<accession>A0A101E004</accession>
<dbReference type="Gene3D" id="3.40.50.1010">
    <property type="entry name" value="5'-nuclease"/>
    <property type="match status" value="1"/>
</dbReference>
<dbReference type="SMART" id="SM00670">
    <property type="entry name" value="PINc"/>
    <property type="match status" value="1"/>
</dbReference>
<dbReference type="OMA" id="VAFQTHH"/>
<protein>
    <recommendedName>
        <fullName evidence="2">PIN domain-containing protein</fullName>
    </recommendedName>
</protein>
<gene>
    <name evidence="3" type="ORF">XD48_1933</name>
</gene>
<dbReference type="InterPro" id="IPR051619">
    <property type="entry name" value="TypeII_TA_RNase_PINc/VapC"/>
</dbReference>
<dbReference type="PANTHER" id="PTHR35901">
    <property type="entry name" value="RIBONUCLEASE VAPC3"/>
    <property type="match status" value="1"/>
</dbReference>
<name>A0A101E004_ARCFL</name>
<evidence type="ECO:0000313" key="3">
    <source>
        <dbReference type="EMBL" id="KUK05850.1"/>
    </source>
</evidence>
<proteinExistence type="predicted"/>
<feature type="domain" description="PIN" evidence="2">
    <location>
        <begin position="2"/>
        <end position="117"/>
    </location>
</feature>
<organism evidence="3 4">
    <name type="scientific">Archaeoglobus fulgidus</name>
    <dbReference type="NCBI Taxonomy" id="2234"/>
    <lineage>
        <taxon>Archaea</taxon>
        <taxon>Methanobacteriati</taxon>
        <taxon>Methanobacteriota</taxon>
        <taxon>Archaeoglobi</taxon>
        <taxon>Archaeoglobales</taxon>
        <taxon>Archaeoglobaceae</taxon>
        <taxon>Archaeoglobus</taxon>
    </lineage>
</organism>
<dbReference type="AlphaFoldDB" id="A0A101E004"/>
<dbReference type="Pfam" id="PF01850">
    <property type="entry name" value="PIN"/>
    <property type="match status" value="1"/>
</dbReference>
<dbReference type="InterPro" id="IPR044153">
    <property type="entry name" value="PIN_Pae0151-like"/>
</dbReference>
<comment type="caution">
    <text evidence="3">The sequence shown here is derived from an EMBL/GenBank/DDBJ whole genome shotgun (WGS) entry which is preliminary data.</text>
</comment>